<dbReference type="OrthoDB" id="2794201at2759"/>
<dbReference type="AlphaFoldDB" id="K5VXA2"/>
<evidence type="ECO:0008006" key="3">
    <source>
        <dbReference type="Google" id="ProtNLM"/>
    </source>
</evidence>
<dbReference type="Pfam" id="PF07367">
    <property type="entry name" value="FB_lectin"/>
    <property type="match status" value="1"/>
</dbReference>
<dbReference type="RefSeq" id="XP_007400571.1">
    <property type="nucleotide sequence ID" value="XM_007400509.1"/>
</dbReference>
<dbReference type="KEGG" id="pco:PHACADRAFT_263561"/>
<protein>
    <recommendedName>
        <fullName evidence="3">Lectin</fullName>
    </recommendedName>
</protein>
<dbReference type="EMBL" id="JH930477">
    <property type="protein sequence ID" value="EKM51430.1"/>
    <property type="molecule type" value="Genomic_DNA"/>
</dbReference>
<keyword evidence="2" id="KW-1185">Reference proteome</keyword>
<dbReference type="SUPFAM" id="SSF63724">
    <property type="entry name" value="Cytolysin/lectin"/>
    <property type="match status" value="1"/>
</dbReference>
<dbReference type="GeneID" id="18918588"/>
<accession>K5VXA2</accession>
<evidence type="ECO:0000313" key="1">
    <source>
        <dbReference type="EMBL" id="EKM51430.1"/>
    </source>
</evidence>
<dbReference type="Proteomes" id="UP000008370">
    <property type="component" value="Unassembled WGS sequence"/>
</dbReference>
<evidence type="ECO:0000313" key="2">
    <source>
        <dbReference type="Proteomes" id="UP000008370"/>
    </source>
</evidence>
<dbReference type="InParanoid" id="K5VXA2"/>
<name>K5VXA2_PHACS</name>
<dbReference type="InterPro" id="IPR009960">
    <property type="entry name" value="Fruit_body_lectin_fun"/>
</dbReference>
<dbReference type="Gene3D" id="2.60.270.20">
    <property type="entry name" value="Cytolysin/lectin"/>
    <property type="match status" value="1"/>
</dbReference>
<dbReference type="InterPro" id="IPR015926">
    <property type="entry name" value="Cytolysin/lectin"/>
</dbReference>
<proteinExistence type="predicted"/>
<dbReference type="HOGENOM" id="CLU_122482_0_0_1"/>
<gene>
    <name evidence="1" type="ORF">PHACADRAFT_263561</name>
</gene>
<reference evidence="1 2" key="1">
    <citation type="journal article" date="2012" name="BMC Genomics">
        <title>Comparative genomics of the white-rot fungi, Phanerochaete carnosa and P. chrysosporium, to elucidate the genetic basis of the distinct wood types they colonize.</title>
        <authorList>
            <person name="Suzuki H."/>
            <person name="MacDonald J."/>
            <person name="Syed K."/>
            <person name="Salamov A."/>
            <person name="Hori C."/>
            <person name="Aerts A."/>
            <person name="Henrissat B."/>
            <person name="Wiebenga A."/>
            <person name="vanKuyk P.A."/>
            <person name="Barry K."/>
            <person name="Lindquist E."/>
            <person name="LaButti K."/>
            <person name="Lapidus A."/>
            <person name="Lucas S."/>
            <person name="Coutinho P."/>
            <person name="Gong Y."/>
            <person name="Samejima M."/>
            <person name="Mahadevan R."/>
            <person name="Abou-Zaid M."/>
            <person name="de Vries R.P."/>
            <person name="Igarashi K."/>
            <person name="Yadav J.S."/>
            <person name="Grigoriev I.V."/>
            <person name="Master E.R."/>
        </authorList>
    </citation>
    <scope>NUCLEOTIDE SEQUENCE [LARGE SCALE GENOMIC DNA]</scope>
    <source>
        <strain evidence="1 2">HHB-10118-sp</strain>
    </source>
</reference>
<sequence length="147" mass="16213">MSYTITVRVYQTSTNAFFRVVEKIVWHEANGGTWDESCGEHILTLGGSGTSGALRFESDTGENFLAAFGVHSYKRWCDIVTGLEPRQTGTLVLGEYYTDRGAVQRAYMRERQAASYGVESLGDKPRGFNVAYTVADGKNLRANIVIG</sequence>
<organism evidence="1 2">
    <name type="scientific">Phanerochaete carnosa (strain HHB-10118-sp)</name>
    <name type="common">White-rot fungus</name>
    <name type="synonym">Peniophora carnosa</name>
    <dbReference type="NCBI Taxonomy" id="650164"/>
    <lineage>
        <taxon>Eukaryota</taxon>
        <taxon>Fungi</taxon>
        <taxon>Dikarya</taxon>
        <taxon>Basidiomycota</taxon>
        <taxon>Agaricomycotina</taxon>
        <taxon>Agaricomycetes</taxon>
        <taxon>Polyporales</taxon>
        <taxon>Phanerochaetaceae</taxon>
        <taxon>Phanerochaete</taxon>
    </lineage>
</organism>